<evidence type="ECO:0000256" key="2">
    <source>
        <dbReference type="ARBA" id="ARBA00022475"/>
    </source>
</evidence>
<evidence type="ECO:0000256" key="8">
    <source>
        <dbReference type="ARBA" id="ARBA00022989"/>
    </source>
</evidence>
<keyword evidence="8 12" id="KW-1133">Transmembrane helix</keyword>
<evidence type="ECO:0000256" key="7">
    <source>
        <dbReference type="ARBA" id="ARBA00022889"/>
    </source>
</evidence>
<accession>A0AAN7RS22</accession>
<dbReference type="InterPro" id="IPR020894">
    <property type="entry name" value="Cadherin_CS"/>
</dbReference>
<dbReference type="Pfam" id="PF16492">
    <property type="entry name" value="Cadherin_C_2"/>
    <property type="match status" value="1"/>
</dbReference>
<keyword evidence="15" id="KW-1185">Reference proteome</keyword>
<dbReference type="InterPro" id="IPR013164">
    <property type="entry name" value="Cadherin_N"/>
</dbReference>
<evidence type="ECO:0000256" key="5">
    <source>
        <dbReference type="ARBA" id="ARBA00022737"/>
    </source>
</evidence>
<keyword evidence="6 11" id="KW-0106">Calcium</keyword>
<dbReference type="PANTHER" id="PTHR24028:SF234">
    <property type="entry name" value="PROTOCADHERIN GAMMA-A3"/>
    <property type="match status" value="1"/>
</dbReference>
<dbReference type="Proteomes" id="UP001333110">
    <property type="component" value="Unassembled WGS sequence"/>
</dbReference>
<protein>
    <recommendedName>
        <fullName evidence="13">Cadherin domain-containing protein</fullName>
    </recommendedName>
</protein>
<dbReference type="Pfam" id="PF00028">
    <property type="entry name" value="Cadherin"/>
    <property type="match status" value="5"/>
</dbReference>
<dbReference type="SMART" id="SM00112">
    <property type="entry name" value="CA"/>
    <property type="match status" value="5"/>
</dbReference>
<feature type="domain" description="Cadherin" evidence="13">
    <location>
        <begin position="529"/>
        <end position="634"/>
    </location>
</feature>
<keyword evidence="5" id="KW-0677">Repeat</keyword>
<dbReference type="GO" id="GO:0005509">
    <property type="term" value="F:calcium ion binding"/>
    <property type="evidence" value="ECO:0007669"/>
    <property type="project" value="UniProtKB-UniRule"/>
</dbReference>
<dbReference type="EMBL" id="JAUNZN010000011">
    <property type="protein sequence ID" value="KAK4814862.1"/>
    <property type="molecule type" value="Genomic_DNA"/>
</dbReference>
<comment type="subcellular location">
    <subcellularLocation>
        <location evidence="1">Cell membrane</location>
        <topology evidence="1">Single-pass type I membrane protein</topology>
    </subcellularLocation>
</comment>
<keyword evidence="7" id="KW-0130">Cell adhesion</keyword>
<dbReference type="InterPro" id="IPR050174">
    <property type="entry name" value="Protocadherin/Cadherin-CA"/>
</dbReference>
<dbReference type="FunFam" id="2.60.40.60:FF:000251">
    <property type="entry name" value="Uncharacterized protein"/>
    <property type="match status" value="1"/>
</dbReference>
<reference evidence="14 15" key="1">
    <citation type="journal article" date="2023" name="J. Hered.">
        <title>Chromosome-level genome of the wood stork (Mycteria americana) provides insight into avian chromosome evolution.</title>
        <authorList>
            <person name="Flamio R. Jr."/>
            <person name="Ramstad K.M."/>
        </authorList>
    </citation>
    <scope>NUCLEOTIDE SEQUENCE [LARGE SCALE GENOMIC DNA]</scope>
    <source>
        <strain evidence="14">JAX WOST 10</strain>
    </source>
</reference>
<dbReference type="PRINTS" id="PR00205">
    <property type="entry name" value="CADHERIN"/>
</dbReference>
<evidence type="ECO:0000256" key="9">
    <source>
        <dbReference type="ARBA" id="ARBA00023136"/>
    </source>
</evidence>
<dbReference type="SUPFAM" id="SSF49313">
    <property type="entry name" value="Cadherin-like"/>
    <property type="match status" value="5"/>
</dbReference>
<evidence type="ECO:0000256" key="6">
    <source>
        <dbReference type="ARBA" id="ARBA00022837"/>
    </source>
</evidence>
<evidence type="ECO:0000256" key="12">
    <source>
        <dbReference type="SAM" id="Phobius"/>
    </source>
</evidence>
<evidence type="ECO:0000256" key="10">
    <source>
        <dbReference type="ARBA" id="ARBA00023180"/>
    </source>
</evidence>
<dbReference type="FunFam" id="2.60.40.60:FF:000002">
    <property type="entry name" value="Protocadherin alpha 2"/>
    <property type="match status" value="1"/>
</dbReference>
<feature type="transmembrane region" description="Helical" evidence="12">
    <location>
        <begin position="642"/>
        <end position="664"/>
    </location>
</feature>
<dbReference type="PANTHER" id="PTHR24028">
    <property type="entry name" value="CADHERIN-87A"/>
    <property type="match status" value="1"/>
</dbReference>
<dbReference type="GO" id="GO:0007156">
    <property type="term" value="P:homophilic cell adhesion via plasma membrane adhesion molecules"/>
    <property type="evidence" value="ECO:0007669"/>
    <property type="project" value="InterPro"/>
</dbReference>
<feature type="domain" description="Cadherin" evidence="13">
    <location>
        <begin position="96"/>
        <end position="192"/>
    </location>
</feature>
<evidence type="ECO:0000259" key="13">
    <source>
        <dbReference type="PROSITE" id="PS50268"/>
    </source>
</evidence>
<dbReference type="FunFam" id="2.60.40.60:FF:000007">
    <property type="entry name" value="Protocadherin alpha 2"/>
    <property type="match status" value="1"/>
</dbReference>
<evidence type="ECO:0000256" key="1">
    <source>
        <dbReference type="ARBA" id="ARBA00004251"/>
    </source>
</evidence>
<proteinExistence type="predicted"/>
<dbReference type="PROSITE" id="PS00232">
    <property type="entry name" value="CADHERIN_1"/>
    <property type="match status" value="2"/>
</dbReference>
<keyword evidence="4" id="KW-0732">Signal</keyword>
<evidence type="ECO:0000313" key="15">
    <source>
        <dbReference type="Proteomes" id="UP001333110"/>
    </source>
</evidence>
<dbReference type="GO" id="GO:0005886">
    <property type="term" value="C:plasma membrane"/>
    <property type="evidence" value="ECO:0007669"/>
    <property type="project" value="UniProtKB-SubCell"/>
</dbReference>
<evidence type="ECO:0000313" key="14">
    <source>
        <dbReference type="EMBL" id="KAK4814862.1"/>
    </source>
</evidence>
<keyword evidence="2" id="KW-1003">Cell membrane</keyword>
<evidence type="ECO:0000256" key="11">
    <source>
        <dbReference type="PROSITE-ProRule" id="PRU00043"/>
    </source>
</evidence>
<dbReference type="FunFam" id="2.60.40.60:FF:000129">
    <property type="entry name" value="protocadherin alpha-C2 isoform X1"/>
    <property type="match status" value="1"/>
</dbReference>
<gene>
    <name evidence="14" type="ORF">QYF61_027835</name>
</gene>
<dbReference type="InterPro" id="IPR015919">
    <property type="entry name" value="Cadherin-like_sf"/>
</dbReference>
<feature type="domain" description="Cadherin" evidence="13">
    <location>
        <begin position="400"/>
        <end position="509"/>
    </location>
</feature>
<keyword evidence="9 12" id="KW-0472">Membrane</keyword>
<comment type="caution">
    <text evidence="14">The sequence shown here is derived from an EMBL/GenBank/DDBJ whole genome shotgun (WGS) entry which is preliminary data.</text>
</comment>
<dbReference type="Pfam" id="PF08266">
    <property type="entry name" value="Cadherin_2"/>
    <property type="match status" value="1"/>
</dbReference>
<feature type="domain" description="Cadherin" evidence="13">
    <location>
        <begin position="295"/>
        <end position="399"/>
    </location>
</feature>
<dbReference type="FunFam" id="2.60.40.60:FF:000001">
    <property type="entry name" value="Protocadherin alpha 2"/>
    <property type="match status" value="1"/>
</dbReference>
<evidence type="ECO:0000256" key="3">
    <source>
        <dbReference type="ARBA" id="ARBA00022692"/>
    </source>
</evidence>
<sequence length="761" mass="81341">MPKGSLVGDVAKDLGLELPALRRRDLSIIDRGRTQYFALHGKTRHLVTAQRIDREQLCESVQQCVLRCELIVEGEMQVYGIEGEITDINGNAPSLRGAEIDLRLSETTAPGWRFPLARAHDPDVGRNSLQSYELSGDEHFSLAVQAGPGGDQRPELVLAKALDREEAAFHELVLRASDGGEPARTGTVRARVAVLDASDNAPVFSQVEYTVTATDADEGLNGHVKYSFHKISERSSEIFQLDAETGAISLVRSLDFEEGESYEVEMGAQDGGGLSDTAKVAIAVTDVNDNAPELTVSSALSAISEDAPSGTVVALLHVQDRDSGANGEVRCSMAERLPFRLEKPFEDYYRVVTARELDREEVAENNVTVRAADGGSPALWSSAVLALRVLDVNDNAPVFAEARYSARLPENNAAGALVLTVRAADADWGQNARVRYRLSEGRVRGAPLSSYVSVRAETGALYALRSFDYEEVREVWLWVRAEDGGAPALSSNVSVRLVIVDENDNAPQVLYPPAAAAPGAGWAGVELAPRSAEPGALVAKVVAVDADAGQNAWLSYELAKATEPGLFRVGLHSGEVRTARFPLARDAARQSLVVVVKDHGRPALSATATLTVVLAESVAELLAELGSAAAAPGEPAGSLTRWLVVAVAAVSCLFLAFLLLLLALRLRRWRWRRSQLLAAGSGALRGVPASHFVGIDGVRAFLHSYSHEVSLTADSRKSQLRLSGGSCCDTLPARPPAEASGGLVPKGEVAETCGQVSFQVR</sequence>
<dbReference type="PROSITE" id="PS50268">
    <property type="entry name" value="CADHERIN_2"/>
    <property type="match status" value="5"/>
</dbReference>
<dbReference type="InterPro" id="IPR002126">
    <property type="entry name" value="Cadherin-like_dom"/>
</dbReference>
<feature type="domain" description="Cadherin" evidence="13">
    <location>
        <begin position="189"/>
        <end position="294"/>
    </location>
</feature>
<organism evidence="14 15">
    <name type="scientific">Mycteria americana</name>
    <name type="common">Wood stork</name>
    <dbReference type="NCBI Taxonomy" id="33587"/>
    <lineage>
        <taxon>Eukaryota</taxon>
        <taxon>Metazoa</taxon>
        <taxon>Chordata</taxon>
        <taxon>Craniata</taxon>
        <taxon>Vertebrata</taxon>
        <taxon>Euteleostomi</taxon>
        <taxon>Archelosauria</taxon>
        <taxon>Archosauria</taxon>
        <taxon>Dinosauria</taxon>
        <taxon>Saurischia</taxon>
        <taxon>Theropoda</taxon>
        <taxon>Coelurosauria</taxon>
        <taxon>Aves</taxon>
        <taxon>Neognathae</taxon>
        <taxon>Neoaves</taxon>
        <taxon>Aequornithes</taxon>
        <taxon>Ciconiiformes</taxon>
        <taxon>Ciconiidae</taxon>
        <taxon>Mycteria</taxon>
    </lineage>
</organism>
<name>A0AAN7RS22_MYCAM</name>
<keyword evidence="10" id="KW-0325">Glycoprotein</keyword>
<dbReference type="AlphaFoldDB" id="A0AAN7RS22"/>
<keyword evidence="3 12" id="KW-0812">Transmembrane</keyword>
<dbReference type="InterPro" id="IPR032455">
    <property type="entry name" value="Cadherin_C"/>
</dbReference>
<dbReference type="Gene3D" id="2.60.40.60">
    <property type="entry name" value="Cadherins"/>
    <property type="match status" value="6"/>
</dbReference>
<dbReference type="CDD" id="cd11304">
    <property type="entry name" value="Cadherin_repeat"/>
    <property type="match status" value="5"/>
</dbReference>
<evidence type="ECO:0000256" key="4">
    <source>
        <dbReference type="ARBA" id="ARBA00022729"/>
    </source>
</evidence>